<dbReference type="EMBL" id="JAIXMP010000002">
    <property type="protein sequence ID" value="KAI9276648.1"/>
    <property type="molecule type" value="Genomic_DNA"/>
</dbReference>
<comment type="similarity">
    <text evidence="2">Belongs to the exportin family.</text>
</comment>
<dbReference type="GO" id="GO:0000056">
    <property type="term" value="P:ribosomal small subunit export from nucleus"/>
    <property type="evidence" value="ECO:0007669"/>
    <property type="project" value="TreeGrafter"/>
</dbReference>
<sequence length="1006" mass="116243">MEALFDQQGQFSVSQFDDIVQAFYTGNTTTTQPILTAFHQHPDSWQVADQILERSNVLQAKFIVLQILEEFIGSRWKHLAQEQRLRIRNYIGSLVVSLSSSNITIQTEKAYLGKLNMVLVEIVKKEWPDEWPTFINEMVESAHASLSLCENNMIILRLLSEEVYEASEETQAEWKTRKLKEQMLSKFGPVIDLCREVLMNQPSEKLVQITLESLSHFLKWILPNAIFDTDIMPLICTQITSKVENRHLNTLGLKCCNEVAGRQDFPLQFQEKIVFLFQGVIHAIRGMISFNGGIQGVYKSEQLDGQEMMYDYTLFITTALNCHGEMIATMNDPLLAQVHQDLLILSGLNDIEILWRLCAEYWVNLTSQQCCYADKCINLFPELRRIAIRCISNPDNILLLDEQDDRYEFVEKSENIETYNITKQLLCNLTVLNINDMKNAFDERLVQCQTKSIRESWKNLDQLGWAMGAITDVIKNNGGGQGFQFVFQYLDHLYQLATNEKMEMVEFCVIYVLSQYPQILSQRQDVLHKVLGLISKYLPCKAIDIQKFATHSLVEICQGIQRYQENMLLEDRVTLFGSFLESFGALIVNLDPQRMCEVYRAIAYAHTVSPQECQEQQLKPFMNGPNQMIKIPHGQNHPIELDKLRMISDALRINIAVSEVIRDQYGSQLKEIHIDLVNIYRNTKGIVGSTAVYNNLREKVQEQINALLVTYVKSKSKLIEDDQSVINPLLNELVSSPPKSDVSDIFSVLLEKHTSVKDRDDGTCVNENVIRSLLEVAFSQVFERIYAEIKMDFTSYYDKRPSFFRLVRAFVSYAFAELTSLLSEEKFSLIIESILWGIQHPSHELSNYSLETCNILLDRVYTVEDEDQQNAVYILYYMKILDIILHTITDHDRRTQFELQSQILARLLDLVQQGEIYTQLYTQGFGSNADYIQEHIRSRLREIYPSLPQNQIDMVSQGMLEYSDDIDHFRTDLIDFMADFRSNDDFSNKVELDPKTEIELLKSLTG</sequence>
<dbReference type="GO" id="GO:0005634">
    <property type="term" value="C:nucleus"/>
    <property type="evidence" value="ECO:0007669"/>
    <property type="project" value="UniProtKB-SubCell"/>
</dbReference>
<gene>
    <name evidence="7" type="ORF">BDA99DRAFT_493778</name>
</gene>
<accession>A0AAD5PIF6</accession>
<dbReference type="GO" id="GO:0006611">
    <property type="term" value="P:protein export from nucleus"/>
    <property type="evidence" value="ECO:0007669"/>
    <property type="project" value="InterPro"/>
</dbReference>
<dbReference type="InterPro" id="IPR016024">
    <property type="entry name" value="ARM-type_fold"/>
</dbReference>
<keyword evidence="4" id="KW-0653">Protein transport</keyword>
<dbReference type="GO" id="GO:0005737">
    <property type="term" value="C:cytoplasm"/>
    <property type="evidence" value="ECO:0007669"/>
    <property type="project" value="TreeGrafter"/>
</dbReference>
<evidence type="ECO:0000256" key="1">
    <source>
        <dbReference type="ARBA" id="ARBA00004123"/>
    </source>
</evidence>
<name>A0AAD5PIF6_9FUNG</name>
<dbReference type="SUPFAM" id="SSF48371">
    <property type="entry name" value="ARM repeat"/>
    <property type="match status" value="1"/>
</dbReference>
<evidence type="ECO:0000256" key="3">
    <source>
        <dbReference type="ARBA" id="ARBA00022448"/>
    </source>
</evidence>
<protein>
    <submittedName>
        <fullName evidence="7">Armadillo-type protein</fullName>
    </submittedName>
</protein>
<dbReference type="Pfam" id="PF08389">
    <property type="entry name" value="Xpo1"/>
    <property type="match status" value="1"/>
</dbReference>
<reference evidence="7" key="2">
    <citation type="submission" date="2023-02" db="EMBL/GenBank/DDBJ databases">
        <authorList>
            <consortium name="DOE Joint Genome Institute"/>
            <person name="Mondo S.J."/>
            <person name="Chang Y."/>
            <person name="Wang Y."/>
            <person name="Ahrendt S."/>
            <person name="Andreopoulos W."/>
            <person name="Barry K."/>
            <person name="Beard J."/>
            <person name="Benny G.L."/>
            <person name="Blankenship S."/>
            <person name="Bonito G."/>
            <person name="Cuomo C."/>
            <person name="Desiro A."/>
            <person name="Gervers K.A."/>
            <person name="Hundley H."/>
            <person name="Kuo A."/>
            <person name="LaButti K."/>
            <person name="Lang B.F."/>
            <person name="Lipzen A."/>
            <person name="O'Donnell K."/>
            <person name="Pangilinan J."/>
            <person name="Reynolds N."/>
            <person name="Sandor L."/>
            <person name="Smith M.W."/>
            <person name="Tsang A."/>
            <person name="Grigoriev I.V."/>
            <person name="Stajich J.E."/>
            <person name="Spatafora J.W."/>
        </authorList>
    </citation>
    <scope>NUCLEOTIDE SEQUENCE</scope>
    <source>
        <strain evidence="7">RSA 2281</strain>
    </source>
</reference>
<evidence type="ECO:0000256" key="4">
    <source>
        <dbReference type="ARBA" id="ARBA00022927"/>
    </source>
</evidence>
<dbReference type="GO" id="GO:0031267">
    <property type="term" value="F:small GTPase binding"/>
    <property type="evidence" value="ECO:0007669"/>
    <property type="project" value="InterPro"/>
</dbReference>
<organism evidence="7 8">
    <name type="scientific">Phascolomyces articulosus</name>
    <dbReference type="NCBI Taxonomy" id="60185"/>
    <lineage>
        <taxon>Eukaryota</taxon>
        <taxon>Fungi</taxon>
        <taxon>Fungi incertae sedis</taxon>
        <taxon>Mucoromycota</taxon>
        <taxon>Mucoromycotina</taxon>
        <taxon>Mucoromycetes</taxon>
        <taxon>Mucorales</taxon>
        <taxon>Lichtheimiaceae</taxon>
        <taxon>Phascolomyces</taxon>
    </lineage>
</organism>
<evidence type="ECO:0000313" key="8">
    <source>
        <dbReference type="Proteomes" id="UP001209540"/>
    </source>
</evidence>
<evidence type="ECO:0000259" key="6">
    <source>
        <dbReference type="PROSITE" id="PS50166"/>
    </source>
</evidence>
<comment type="caution">
    <text evidence="7">The sequence shown here is derived from an EMBL/GenBank/DDBJ whole genome shotgun (WGS) entry which is preliminary data.</text>
</comment>
<dbReference type="GO" id="GO:0000055">
    <property type="term" value="P:ribosomal large subunit export from nucleus"/>
    <property type="evidence" value="ECO:0007669"/>
    <property type="project" value="TreeGrafter"/>
</dbReference>
<evidence type="ECO:0000256" key="2">
    <source>
        <dbReference type="ARBA" id="ARBA00009466"/>
    </source>
</evidence>
<dbReference type="InterPro" id="IPR011989">
    <property type="entry name" value="ARM-like"/>
</dbReference>
<reference evidence="7" key="1">
    <citation type="journal article" date="2022" name="IScience">
        <title>Evolution of zygomycete secretomes and the origins of terrestrial fungal ecologies.</title>
        <authorList>
            <person name="Chang Y."/>
            <person name="Wang Y."/>
            <person name="Mondo S."/>
            <person name="Ahrendt S."/>
            <person name="Andreopoulos W."/>
            <person name="Barry K."/>
            <person name="Beard J."/>
            <person name="Benny G.L."/>
            <person name="Blankenship S."/>
            <person name="Bonito G."/>
            <person name="Cuomo C."/>
            <person name="Desiro A."/>
            <person name="Gervers K.A."/>
            <person name="Hundley H."/>
            <person name="Kuo A."/>
            <person name="LaButti K."/>
            <person name="Lang B.F."/>
            <person name="Lipzen A."/>
            <person name="O'Donnell K."/>
            <person name="Pangilinan J."/>
            <person name="Reynolds N."/>
            <person name="Sandor L."/>
            <person name="Smith M.E."/>
            <person name="Tsang A."/>
            <person name="Grigoriev I.V."/>
            <person name="Stajich J.E."/>
            <person name="Spatafora J.W."/>
        </authorList>
    </citation>
    <scope>NUCLEOTIDE SEQUENCE</scope>
    <source>
        <strain evidence="7">RSA 2281</strain>
    </source>
</reference>
<dbReference type="PANTHER" id="PTHR11223:SF2">
    <property type="entry name" value="EXPORTIN-1"/>
    <property type="match status" value="1"/>
</dbReference>
<keyword evidence="8" id="KW-1185">Reference proteome</keyword>
<dbReference type="InterPro" id="IPR001494">
    <property type="entry name" value="Importin-beta_N"/>
</dbReference>
<feature type="domain" description="Importin N-terminal" evidence="6">
    <location>
        <begin position="31"/>
        <end position="97"/>
    </location>
</feature>
<proteinExistence type="inferred from homology"/>
<dbReference type="Gene3D" id="1.25.10.10">
    <property type="entry name" value="Leucine-rich Repeat Variant"/>
    <property type="match status" value="1"/>
</dbReference>
<dbReference type="GO" id="GO:0005049">
    <property type="term" value="F:nuclear export signal receptor activity"/>
    <property type="evidence" value="ECO:0007669"/>
    <property type="project" value="InterPro"/>
</dbReference>
<evidence type="ECO:0000256" key="5">
    <source>
        <dbReference type="ARBA" id="ARBA00023242"/>
    </source>
</evidence>
<dbReference type="InterPro" id="IPR045065">
    <property type="entry name" value="XPO1/5"/>
</dbReference>
<keyword evidence="3" id="KW-0813">Transport</keyword>
<evidence type="ECO:0000313" key="7">
    <source>
        <dbReference type="EMBL" id="KAI9276648.1"/>
    </source>
</evidence>
<dbReference type="Pfam" id="PF03810">
    <property type="entry name" value="IBN_N"/>
    <property type="match status" value="1"/>
</dbReference>
<dbReference type="Pfam" id="PF08767">
    <property type="entry name" value="CRM1_C"/>
    <property type="match status" value="1"/>
</dbReference>
<dbReference type="SMART" id="SM01102">
    <property type="entry name" value="CRM1_C"/>
    <property type="match status" value="1"/>
</dbReference>
<dbReference type="PANTHER" id="PTHR11223">
    <property type="entry name" value="EXPORTIN 1/5"/>
    <property type="match status" value="1"/>
</dbReference>
<keyword evidence="5" id="KW-0539">Nucleus</keyword>
<dbReference type="AlphaFoldDB" id="A0AAD5PIF6"/>
<dbReference type="InterPro" id="IPR013598">
    <property type="entry name" value="Exportin-1/Importin-b-like"/>
</dbReference>
<dbReference type="PROSITE" id="PS50166">
    <property type="entry name" value="IMPORTIN_B_NT"/>
    <property type="match status" value="1"/>
</dbReference>
<comment type="subcellular location">
    <subcellularLocation>
        <location evidence="1">Nucleus</location>
    </subcellularLocation>
</comment>
<dbReference type="Proteomes" id="UP001209540">
    <property type="component" value="Unassembled WGS sequence"/>
</dbReference>
<dbReference type="InterPro" id="IPR014877">
    <property type="entry name" value="XPO1_C_dom"/>
</dbReference>